<feature type="region of interest" description="Disordered" evidence="1">
    <location>
        <begin position="54"/>
        <end position="86"/>
    </location>
</feature>
<name>F4REX4_MELLP</name>
<keyword evidence="3" id="KW-1185">Reference proteome</keyword>
<gene>
    <name evidence="2" type="ORF">MELLADRAFT_115854</name>
</gene>
<sequence length="200" mass="22915">MASIAIYPEPDSQVEVIMTPPHNPELVLEIPKPILNSRYTAHFMEYKSAIQNVDQDSPTRSRYHDRRAHTHTTGSTSSDGSPQSGFTDEISSAETLLCDGMLFLRDDLVSPIPDLLHSMEKNYPRYGHARYIIESDTTFTMWSRRGWLNLDASTWSDTSESTFFVVWPVYAYVNRFAKMDLQTRAMMRKSGLTHWSVNIS</sequence>
<protein>
    <submittedName>
        <fullName evidence="2">Uncharacterized protein</fullName>
    </submittedName>
</protein>
<reference evidence="3" key="1">
    <citation type="journal article" date="2011" name="Proc. Natl. Acad. Sci. U.S.A.">
        <title>Obligate biotrophy features unraveled by the genomic analysis of rust fungi.</title>
        <authorList>
            <person name="Duplessis S."/>
            <person name="Cuomo C.A."/>
            <person name="Lin Y.-C."/>
            <person name="Aerts A."/>
            <person name="Tisserant E."/>
            <person name="Veneault-Fourrey C."/>
            <person name="Joly D.L."/>
            <person name="Hacquard S."/>
            <person name="Amselem J."/>
            <person name="Cantarel B.L."/>
            <person name="Chiu R."/>
            <person name="Coutinho P.M."/>
            <person name="Feau N."/>
            <person name="Field M."/>
            <person name="Frey P."/>
            <person name="Gelhaye E."/>
            <person name="Goldberg J."/>
            <person name="Grabherr M.G."/>
            <person name="Kodira C.D."/>
            <person name="Kohler A."/>
            <person name="Kuees U."/>
            <person name="Lindquist E.A."/>
            <person name="Lucas S.M."/>
            <person name="Mago R."/>
            <person name="Mauceli E."/>
            <person name="Morin E."/>
            <person name="Murat C."/>
            <person name="Pangilinan J.L."/>
            <person name="Park R."/>
            <person name="Pearson M."/>
            <person name="Quesneville H."/>
            <person name="Rouhier N."/>
            <person name="Sakthikumar S."/>
            <person name="Salamov A.A."/>
            <person name="Schmutz J."/>
            <person name="Selles B."/>
            <person name="Shapiro H."/>
            <person name="Tanguay P."/>
            <person name="Tuskan G.A."/>
            <person name="Henrissat B."/>
            <person name="Van de Peer Y."/>
            <person name="Rouze P."/>
            <person name="Ellis J.G."/>
            <person name="Dodds P.N."/>
            <person name="Schein J.E."/>
            <person name="Zhong S."/>
            <person name="Hamelin R.C."/>
            <person name="Grigoriev I.V."/>
            <person name="Szabo L.J."/>
            <person name="Martin F."/>
        </authorList>
    </citation>
    <scope>NUCLEOTIDE SEQUENCE [LARGE SCALE GENOMIC DNA]</scope>
    <source>
        <strain evidence="3">98AG31 / pathotype 3-4-7</strain>
    </source>
</reference>
<dbReference type="AlphaFoldDB" id="F4REX4"/>
<evidence type="ECO:0000256" key="1">
    <source>
        <dbReference type="SAM" id="MobiDB-lite"/>
    </source>
</evidence>
<feature type="compositionally biased region" description="Basic residues" evidence="1">
    <location>
        <begin position="61"/>
        <end position="70"/>
    </location>
</feature>
<accession>F4REX4</accession>
<dbReference type="GeneID" id="18925697"/>
<dbReference type="OrthoDB" id="10382944at2759"/>
<dbReference type="KEGG" id="mlr:MELLADRAFT_115854"/>
<dbReference type="RefSeq" id="XP_007407542.1">
    <property type="nucleotide sequence ID" value="XM_007407480.1"/>
</dbReference>
<evidence type="ECO:0000313" key="3">
    <source>
        <dbReference type="Proteomes" id="UP000001072"/>
    </source>
</evidence>
<proteinExistence type="predicted"/>
<dbReference type="VEuPathDB" id="FungiDB:MELLADRAFT_115854"/>
<dbReference type="HOGENOM" id="CLU_1366502_0_0_1"/>
<organism evidence="3">
    <name type="scientific">Melampsora larici-populina (strain 98AG31 / pathotype 3-4-7)</name>
    <name type="common">Poplar leaf rust fungus</name>
    <dbReference type="NCBI Taxonomy" id="747676"/>
    <lineage>
        <taxon>Eukaryota</taxon>
        <taxon>Fungi</taxon>
        <taxon>Dikarya</taxon>
        <taxon>Basidiomycota</taxon>
        <taxon>Pucciniomycotina</taxon>
        <taxon>Pucciniomycetes</taxon>
        <taxon>Pucciniales</taxon>
        <taxon>Melampsoraceae</taxon>
        <taxon>Melampsora</taxon>
    </lineage>
</organism>
<dbReference type="Proteomes" id="UP000001072">
    <property type="component" value="Unassembled WGS sequence"/>
</dbReference>
<feature type="compositionally biased region" description="Low complexity" evidence="1">
    <location>
        <begin position="71"/>
        <end position="81"/>
    </location>
</feature>
<evidence type="ECO:0000313" key="2">
    <source>
        <dbReference type="EMBL" id="EGG09182.1"/>
    </source>
</evidence>
<dbReference type="InParanoid" id="F4REX4"/>
<dbReference type="EMBL" id="GL883098">
    <property type="protein sequence ID" value="EGG09182.1"/>
    <property type="molecule type" value="Genomic_DNA"/>
</dbReference>